<keyword evidence="3" id="KW-1185">Reference proteome</keyword>
<accession>A0ABX5IHB4</accession>
<evidence type="ECO:0008006" key="4">
    <source>
        <dbReference type="Google" id="ProtNLM"/>
    </source>
</evidence>
<dbReference type="Proteomes" id="UP000242694">
    <property type="component" value="Unassembled WGS sequence"/>
</dbReference>
<feature type="transmembrane region" description="Helical" evidence="1">
    <location>
        <begin position="31"/>
        <end position="49"/>
    </location>
</feature>
<reference evidence="2 3" key="1">
    <citation type="journal article" date="2016" name="Front. Microbiol.">
        <title>Comprehensive Phylogenetic Analysis of Bovine Non-aureus Staphylococci Species Based on Whole-Genome Sequencing.</title>
        <authorList>
            <person name="Naushad S."/>
            <person name="Barkema H.W."/>
            <person name="Luby C."/>
            <person name="Condas L.A."/>
            <person name="Nobrega D.B."/>
            <person name="Carson D.A."/>
            <person name="De Buck J."/>
        </authorList>
    </citation>
    <scope>NUCLEOTIDE SEQUENCE [LARGE SCALE GENOMIC DNA]</scope>
    <source>
        <strain evidence="2 3">SNUC 993</strain>
    </source>
</reference>
<feature type="transmembrane region" description="Helical" evidence="1">
    <location>
        <begin position="61"/>
        <end position="85"/>
    </location>
</feature>
<keyword evidence="1" id="KW-1133">Transmembrane helix</keyword>
<proteinExistence type="predicted"/>
<keyword evidence="1" id="KW-0472">Membrane</keyword>
<name>A0ABX5IHB4_9STAP</name>
<dbReference type="RefSeq" id="WP_107392240.1">
    <property type="nucleotide sequence ID" value="NZ_JAHCOE010000002.1"/>
</dbReference>
<evidence type="ECO:0000313" key="2">
    <source>
        <dbReference type="EMBL" id="PTH19621.1"/>
    </source>
</evidence>
<protein>
    <recommendedName>
        <fullName evidence="4">DUF3796 domain-containing protein</fullName>
    </recommendedName>
</protein>
<gene>
    <name evidence="2" type="ORF">BU607_01230</name>
</gene>
<organism evidence="2 3">
    <name type="scientific">Staphylococcus auricularis</name>
    <dbReference type="NCBI Taxonomy" id="29379"/>
    <lineage>
        <taxon>Bacteria</taxon>
        <taxon>Bacillati</taxon>
        <taxon>Bacillota</taxon>
        <taxon>Bacilli</taxon>
        <taxon>Bacillales</taxon>
        <taxon>Staphylococcaceae</taxon>
        <taxon>Staphylococcus</taxon>
    </lineage>
</organism>
<evidence type="ECO:0000313" key="3">
    <source>
        <dbReference type="Proteomes" id="UP000242694"/>
    </source>
</evidence>
<feature type="transmembrane region" description="Helical" evidence="1">
    <location>
        <begin position="97"/>
        <end position="118"/>
    </location>
</feature>
<feature type="transmembrane region" description="Helical" evidence="1">
    <location>
        <begin position="165"/>
        <end position="184"/>
    </location>
</feature>
<sequence length="195" mass="21975">MKHKNHKIILFIILIAVILIMSLVRPLWLQILLNITLWLVYCAIEFNDLRQQIKSNDIKMSPLLSVIIFGTSRLIGGVAIVMLTMTASIGSGYQDTWVTWAGFLCMFIFLLINTYFVSKNTDNEIASKQRSISKKTHNSIYIIALVVLIISVILTLTGVTISSHFLLVSGIALLIIETIGFIILERYFVVGKDNE</sequence>
<feature type="transmembrane region" description="Helical" evidence="1">
    <location>
        <begin position="7"/>
        <end position="25"/>
    </location>
</feature>
<comment type="caution">
    <text evidence="2">The sequence shown here is derived from an EMBL/GenBank/DDBJ whole genome shotgun (WGS) entry which is preliminary data.</text>
</comment>
<keyword evidence="1" id="KW-0812">Transmembrane</keyword>
<feature type="transmembrane region" description="Helical" evidence="1">
    <location>
        <begin position="139"/>
        <end position="159"/>
    </location>
</feature>
<dbReference type="EMBL" id="PZDI01000003">
    <property type="protein sequence ID" value="PTH19621.1"/>
    <property type="molecule type" value="Genomic_DNA"/>
</dbReference>
<evidence type="ECO:0000256" key="1">
    <source>
        <dbReference type="SAM" id="Phobius"/>
    </source>
</evidence>